<organism evidence="11">
    <name type="scientific">freshwater metagenome</name>
    <dbReference type="NCBI Taxonomy" id="449393"/>
    <lineage>
        <taxon>unclassified sequences</taxon>
        <taxon>metagenomes</taxon>
        <taxon>ecological metagenomes</taxon>
    </lineage>
</organism>
<dbReference type="AlphaFoldDB" id="A0A6J7KG69"/>
<evidence type="ECO:0000256" key="8">
    <source>
        <dbReference type="ARBA" id="ARBA00023027"/>
    </source>
</evidence>
<evidence type="ECO:0000256" key="7">
    <source>
        <dbReference type="ARBA" id="ARBA00022842"/>
    </source>
</evidence>
<protein>
    <recommendedName>
        <fullName evidence="4">NAD(+) diphosphatase</fullName>
        <ecNumber evidence="4">3.6.1.22</ecNumber>
    </recommendedName>
</protein>
<name>A0A6J7KG69_9ZZZZ</name>
<keyword evidence="6" id="KW-0378">Hydrolase</keyword>
<dbReference type="GO" id="GO:0035529">
    <property type="term" value="F:NADH pyrophosphatase activity"/>
    <property type="evidence" value="ECO:0007669"/>
    <property type="project" value="TreeGrafter"/>
</dbReference>
<dbReference type="GO" id="GO:0006742">
    <property type="term" value="P:NADP+ catabolic process"/>
    <property type="evidence" value="ECO:0007669"/>
    <property type="project" value="TreeGrafter"/>
</dbReference>
<dbReference type="Pfam" id="PF09297">
    <property type="entry name" value="Zn_ribbon_NUD"/>
    <property type="match status" value="1"/>
</dbReference>
<evidence type="ECO:0000256" key="6">
    <source>
        <dbReference type="ARBA" id="ARBA00022801"/>
    </source>
</evidence>
<dbReference type="EC" id="3.6.1.22" evidence="4"/>
<dbReference type="PANTHER" id="PTHR42904">
    <property type="entry name" value="NUDIX HYDROLASE, NUDC SUBFAMILY"/>
    <property type="match status" value="1"/>
</dbReference>
<evidence type="ECO:0000256" key="5">
    <source>
        <dbReference type="ARBA" id="ARBA00022723"/>
    </source>
</evidence>
<comment type="cofactor">
    <cofactor evidence="2">
        <name>Zn(2+)</name>
        <dbReference type="ChEBI" id="CHEBI:29105"/>
    </cofactor>
</comment>
<dbReference type="InterPro" id="IPR015375">
    <property type="entry name" value="NADH_PPase-like_N"/>
</dbReference>
<proteinExistence type="inferred from homology"/>
<comment type="similarity">
    <text evidence="3">Belongs to the Nudix hydrolase family. NudC subfamily.</text>
</comment>
<dbReference type="Gene3D" id="3.90.79.20">
    <property type="match status" value="1"/>
</dbReference>
<reference evidence="11" key="1">
    <citation type="submission" date="2020-05" db="EMBL/GenBank/DDBJ databases">
        <authorList>
            <person name="Chiriac C."/>
            <person name="Salcher M."/>
            <person name="Ghai R."/>
            <person name="Kavagutti S V."/>
        </authorList>
    </citation>
    <scope>NUCLEOTIDE SEQUENCE</scope>
</reference>
<dbReference type="PROSITE" id="PS00893">
    <property type="entry name" value="NUDIX_BOX"/>
    <property type="match status" value="1"/>
</dbReference>
<evidence type="ECO:0000256" key="4">
    <source>
        <dbReference type="ARBA" id="ARBA00012381"/>
    </source>
</evidence>
<evidence type="ECO:0000259" key="10">
    <source>
        <dbReference type="PROSITE" id="PS51462"/>
    </source>
</evidence>
<comment type="cofactor">
    <cofactor evidence="1">
        <name>Mg(2+)</name>
        <dbReference type="ChEBI" id="CHEBI:18420"/>
    </cofactor>
</comment>
<dbReference type="InterPro" id="IPR050241">
    <property type="entry name" value="NAD-cap_RNA_hydrolase_NudC"/>
</dbReference>
<dbReference type="Pfam" id="PF00293">
    <property type="entry name" value="NUDIX"/>
    <property type="match status" value="1"/>
</dbReference>
<dbReference type="GO" id="GO:0019677">
    <property type="term" value="P:NAD+ catabolic process"/>
    <property type="evidence" value="ECO:0007669"/>
    <property type="project" value="TreeGrafter"/>
</dbReference>
<dbReference type="InterPro" id="IPR020476">
    <property type="entry name" value="Nudix_hydrolase"/>
</dbReference>
<dbReference type="Pfam" id="PF09296">
    <property type="entry name" value="NUDIX-like"/>
    <property type="match status" value="1"/>
</dbReference>
<dbReference type="PRINTS" id="PR00502">
    <property type="entry name" value="NUDIXFAMILY"/>
</dbReference>
<keyword evidence="7" id="KW-0460">Magnesium</keyword>
<evidence type="ECO:0000256" key="2">
    <source>
        <dbReference type="ARBA" id="ARBA00001947"/>
    </source>
</evidence>
<evidence type="ECO:0000256" key="1">
    <source>
        <dbReference type="ARBA" id="ARBA00001946"/>
    </source>
</evidence>
<dbReference type="CDD" id="cd03429">
    <property type="entry name" value="NUDIX_NADH_pyrophosphatase_Nudt13"/>
    <property type="match status" value="1"/>
</dbReference>
<dbReference type="InterPro" id="IPR015376">
    <property type="entry name" value="Znr_NADH_PPase"/>
</dbReference>
<comment type="catalytic activity">
    <reaction evidence="9">
        <text>a 5'-end NAD(+)-phospho-ribonucleoside in mRNA + H2O = a 5'-end phospho-adenosine-phospho-ribonucleoside in mRNA + beta-nicotinamide D-ribonucleotide + 2 H(+)</text>
        <dbReference type="Rhea" id="RHEA:60876"/>
        <dbReference type="Rhea" id="RHEA-COMP:15698"/>
        <dbReference type="Rhea" id="RHEA-COMP:15719"/>
        <dbReference type="ChEBI" id="CHEBI:14649"/>
        <dbReference type="ChEBI" id="CHEBI:15377"/>
        <dbReference type="ChEBI" id="CHEBI:15378"/>
        <dbReference type="ChEBI" id="CHEBI:144029"/>
        <dbReference type="ChEBI" id="CHEBI:144051"/>
    </reaction>
    <physiologicalReaction direction="left-to-right" evidence="9">
        <dbReference type="Rhea" id="RHEA:60877"/>
    </physiologicalReaction>
</comment>
<dbReference type="InterPro" id="IPR000086">
    <property type="entry name" value="NUDIX_hydrolase_dom"/>
</dbReference>
<dbReference type="EMBL" id="CAFBNO010000022">
    <property type="protein sequence ID" value="CAB4954537.1"/>
    <property type="molecule type" value="Genomic_DNA"/>
</dbReference>
<dbReference type="PANTHER" id="PTHR42904:SF6">
    <property type="entry name" value="NAD-CAPPED RNA HYDROLASE NUDT12"/>
    <property type="match status" value="1"/>
</dbReference>
<dbReference type="GO" id="GO:0005829">
    <property type="term" value="C:cytosol"/>
    <property type="evidence" value="ECO:0007669"/>
    <property type="project" value="TreeGrafter"/>
</dbReference>
<sequence>MQFRGAVQLDLPLARASIDRDYLARTRPELFDELWSEPATRVLPMFQGAVLLDAQSLRLLPVDSVPSAQYRVYLGRDEIGPVVLAVLSENAANQLEPDSNNWHHLRKTGAGLSDRDAGLFTQGLAIANWHSTHQHCPRCGTPTLIESGGWVRRCFKDDTEHYPRTDPAVIVAVIDEQDRILLGSQGVWEENRWSILAGFVEPGESLEAAVSREMFEEAGVTVTETSYLGSQAWPFPYSLMLGFAARVHGSSTTPDGDEIEKLRWFTREEIAAEAHELLLPNRVSISRSIIELWYGSEIVSASEAE</sequence>
<evidence type="ECO:0000256" key="3">
    <source>
        <dbReference type="ARBA" id="ARBA00009595"/>
    </source>
</evidence>
<accession>A0A6J7KG69</accession>
<dbReference type="SUPFAM" id="SSF55811">
    <property type="entry name" value="Nudix"/>
    <property type="match status" value="1"/>
</dbReference>
<dbReference type="Gene3D" id="3.90.79.10">
    <property type="entry name" value="Nucleoside Triphosphate Pyrophosphohydrolase"/>
    <property type="match status" value="1"/>
</dbReference>
<dbReference type="InterPro" id="IPR049734">
    <property type="entry name" value="NudC-like_C"/>
</dbReference>
<feature type="domain" description="Nudix hydrolase" evidence="10">
    <location>
        <begin position="163"/>
        <end position="291"/>
    </location>
</feature>
<evidence type="ECO:0000256" key="9">
    <source>
        <dbReference type="ARBA" id="ARBA00023679"/>
    </source>
</evidence>
<dbReference type="InterPro" id="IPR015797">
    <property type="entry name" value="NUDIX_hydrolase-like_dom_sf"/>
</dbReference>
<dbReference type="PROSITE" id="PS51462">
    <property type="entry name" value="NUDIX"/>
    <property type="match status" value="1"/>
</dbReference>
<dbReference type="NCBIfam" id="NF001299">
    <property type="entry name" value="PRK00241.1"/>
    <property type="match status" value="1"/>
</dbReference>
<evidence type="ECO:0000313" key="11">
    <source>
        <dbReference type="EMBL" id="CAB4954537.1"/>
    </source>
</evidence>
<dbReference type="InterPro" id="IPR020084">
    <property type="entry name" value="NUDIX_hydrolase_CS"/>
</dbReference>
<keyword evidence="8" id="KW-0520">NAD</keyword>
<keyword evidence="5" id="KW-0479">Metal-binding</keyword>
<gene>
    <name evidence="11" type="ORF">UFOPK3837_00653</name>
</gene>
<dbReference type="GO" id="GO:0046872">
    <property type="term" value="F:metal ion binding"/>
    <property type="evidence" value="ECO:0007669"/>
    <property type="project" value="UniProtKB-KW"/>
</dbReference>